<reference evidence="11" key="1">
    <citation type="journal article" date="2019" name="Int. J. Syst. Evol. Microbiol.">
        <title>The Global Catalogue of Microorganisms (GCM) 10K type strain sequencing project: providing services to taxonomists for standard genome sequencing and annotation.</title>
        <authorList>
            <consortium name="The Broad Institute Genomics Platform"/>
            <consortium name="The Broad Institute Genome Sequencing Center for Infectious Disease"/>
            <person name="Wu L."/>
            <person name="Ma J."/>
        </authorList>
    </citation>
    <scope>NUCLEOTIDE SEQUENCE [LARGE SCALE GENOMIC DNA]</scope>
    <source>
        <strain evidence="11">KCTC 3913</strain>
    </source>
</reference>
<dbReference type="InterPro" id="IPR024041">
    <property type="entry name" value="NH4_transpt_AmtB-like_dom"/>
</dbReference>
<keyword evidence="4 8" id="KW-0812">Transmembrane</keyword>
<name>A0ABW5RN76_9BACI</name>
<feature type="transmembrane region" description="Helical" evidence="8">
    <location>
        <begin position="312"/>
        <end position="334"/>
    </location>
</feature>
<keyword evidence="5 8" id="KW-1133">Transmembrane helix</keyword>
<evidence type="ECO:0000256" key="1">
    <source>
        <dbReference type="ARBA" id="ARBA00004141"/>
    </source>
</evidence>
<organism evidence="10 11">
    <name type="scientific">Bacillus seohaeanensis</name>
    <dbReference type="NCBI Taxonomy" id="284580"/>
    <lineage>
        <taxon>Bacteria</taxon>
        <taxon>Bacillati</taxon>
        <taxon>Bacillota</taxon>
        <taxon>Bacilli</taxon>
        <taxon>Bacillales</taxon>
        <taxon>Bacillaceae</taxon>
        <taxon>Bacillus</taxon>
    </lineage>
</organism>
<feature type="transmembrane region" description="Helical" evidence="8">
    <location>
        <begin position="227"/>
        <end position="252"/>
    </location>
</feature>
<comment type="subcellular location">
    <subcellularLocation>
        <location evidence="8">Cell membrane</location>
        <topology evidence="8">Multi-pass membrane protein</topology>
    </subcellularLocation>
    <subcellularLocation>
        <location evidence="1">Membrane</location>
        <topology evidence="1">Multi-pass membrane protein</topology>
    </subcellularLocation>
</comment>
<evidence type="ECO:0000256" key="8">
    <source>
        <dbReference type="RuleBase" id="RU362002"/>
    </source>
</evidence>
<dbReference type="InterPro" id="IPR002229">
    <property type="entry name" value="RhesusRHD"/>
</dbReference>
<dbReference type="InterPro" id="IPR001905">
    <property type="entry name" value="Ammonium_transpt"/>
</dbReference>
<accession>A0ABW5RN76</accession>
<evidence type="ECO:0000256" key="6">
    <source>
        <dbReference type="ARBA" id="ARBA00023136"/>
    </source>
</evidence>
<feature type="transmembrane region" description="Helical" evidence="8">
    <location>
        <begin position="259"/>
        <end position="276"/>
    </location>
</feature>
<dbReference type="InterPro" id="IPR018047">
    <property type="entry name" value="Ammonium_transpt_CS"/>
</dbReference>
<evidence type="ECO:0000256" key="2">
    <source>
        <dbReference type="ARBA" id="ARBA00005887"/>
    </source>
</evidence>
<dbReference type="PANTHER" id="PTHR11730:SF6">
    <property type="entry name" value="AMMONIUM TRANSPORTER"/>
    <property type="match status" value="1"/>
</dbReference>
<evidence type="ECO:0000256" key="5">
    <source>
        <dbReference type="ARBA" id="ARBA00022989"/>
    </source>
</evidence>
<dbReference type="RefSeq" id="WP_377933326.1">
    <property type="nucleotide sequence ID" value="NZ_JBHUMF010000012.1"/>
</dbReference>
<keyword evidence="3 8" id="KW-0813">Transport</keyword>
<feature type="transmembrane region" description="Helical" evidence="8">
    <location>
        <begin position="282"/>
        <end position="300"/>
    </location>
</feature>
<comment type="similarity">
    <text evidence="2 8">Belongs to the ammonia transporter channel (TC 1.A.11.2) family.</text>
</comment>
<dbReference type="Proteomes" id="UP001597506">
    <property type="component" value="Unassembled WGS sequence"/>
</dbReference>
<keyword evidence="11" id="KW-1185">Reference proteome</keyword>
<dbReference type="NCBIfam" id="TIGR00836">
    <property type="entry name" value="amt"/>
    <property type="match status" value="1"/>
</dbReference>
<feature type="domain" description="Ammonium transporter AmtB-like" evidence="9">
    <location>
        <begin position="10"/>
        <end position="410"/>
    </location>
</feature>
<feature type="transmembrane region" description="Helical" evidence="8">
    <location>
        <begin position="198"/>
        <end position="215"/>
    </location>
</feature>
<comment type="caution">
    <text evidence="10">The sequence shown here is derived from an EMBL/GenBank/DDBJ whole genome shotgun (WGS) entry which is preliminary data.</text>
</comment>
<feature type="transmembrane region" description="Helical" evidence="8">
    <location>
        <begin position="12"/>
        <end position="30"/>
    </location>
</feature>
<keyword evidence="6 8" id="KW-0472">Membrane</keyword>
<feature type="transmembrane region" description="Helical" evidence="8">
    <location>
        <begin position="42"/>
        <end position="65"/>
    </location>
</feature>
<evidence type="ECO:0000256" key="4">
    <source>
        <dbReference type="ARBA" id="ARBA00022692"/>
    </source>
</evidence>
<dbReference type="Pfam" id="PF00909">
    <property type="entry name" value="Ammonium_transp"/>
    <property type="match status" value="1"/>
</dbReference>
<evidence type="ECO:0000259" key="9">
    <source>
        <dbReference type="Pfam" id="PF00909"/>
    </source>
</evidence>
<evidence type="ECO:0000256" key="3">
    <source>
        <dbReference type="ARBA" id="ARBA00022448"/>
    </source>
</evidence>
<dbReference type="EMBL" id="JBHUMF010000012">
    <property type="protein sequence ID" value="MFD2680138.1"/>
    <property type="molecule type" value="Genomic_DNA"/>
</dbReference>
<protein>
    <recommendedName>
        <fullName evidence="8">Ammonium transporter</fullName>
    </recommendedName>
</protein>
<sequence length="423" mass="44327">MGTTVLMDNLWVIIGTILVFFMLGGFILLEAGSTRMKNAGHIAGKTIFTAGIGSLVFWAIGYGFIYGEGNGFIGLSNFFYGDASTADEGLVPAVDFMFQMMFALVSLTIAFGGFAERAKLSAYVIFAILFSALIYPVVAHWIWGGGWLGEHGKQDFAGSTVVHLTGAMAALAATMILKPRIGKFNKDGSTNDIAGHNQVFTALGVLILWVGWFGFNGGSTFGVADAFFGFVALNTQLAAGAGAVAAMFIAWVVTGKADVPTTLNGALAGLVAITASCGFVEPWAAVVIGIVGGLMVFYSVKLFDKAKIDDPIFALSVHGTVGIWGTLSNGLFAVPELSTDIGWGQAGLFYGGGFTQLGVQTLGVVASGVYAFVVSYIILKVMNAAMGGIRVTEEEEIIGLDLSEHGSYGYPENLPQNKEKAGA</sequence>
<evidence type="ECO:0000313" key="11">
    <source>
        <dbReference type="Proteomes" id="UP001597506"/>
    </source>
</evidence>
<feature type="transmembrane region" description="Helical" evidence="8">
    <location>
        <begin position="156"/>
        <end position="177"/>
    </location>
</feature>
<feature type="transmembrane region" description="Helical" evidence="8">
    <location>
        <begin position="122"/>
        <end position="144"/>
    </location>
</feature>
<dbReference type="InterPro" id="IPR029020">
    <property type="entry name" value="Ammonium/urea_transptr"/>
</dbReference>
<dbReference type="SUPFAM" id="SSF111352">
    <property type="entry name" value="Ammonium transporter"/>
    <property type="match status" value="1"/>
</dbReference>
<evidence type="ECO:0000256" key="7">
    <source>
        <dbReference type="ARBA" id="ARBA00023177"/>
    </source>
</evidence>
<gene>
    <name evidence="10" type="ORF">ACFSUL_05165</name>
</gene>
<proteinExistence type="inferred from homology"/>
<dbReference type="Gene3D" id="1.10.3430.10">
    <property type="entry name" value="Ammonium transporter AmtB like domains"/>
    <property type="match status" value="1"/>
</dbReference>
<evidence type="ECO:0000313" key="10">
    <source>
        <dbReference type="EMBL" id="MFD2680138.1"/>
    </source>
</evidence>
<feature type="transmembrane region" description="Helical" evidence="8">
    <location>
        <begin position="96"/>
        <end position="115"/>
    </location>
</feature>
<feature type="transmembrane region" description="Helical" evidence="8">
    <location>
        <begin position="354"/>
        <end position="379"/>
    </location>
</feature>
<dbReference type="PROSITE" id="PS01219">
    <property type="entry name" value="AMMONIUM_TRANSP"/>
    <property type="match status" value="1"/>
</dbReference>
<dbReference type="PANTHER" id="PTHR11730">
    <property type="entry name" value="AMMONIUM TRANSPORTER"/>
    <property type="match status" value="1"/>
</dbReference>
<dbReference type="PRINTS" id="PR00342">
    <property type="entry name" value="RHESUSRHD"/>
</dbReference>
<keyword evidence="7 8" id="KW-0924">Ammonia transport</keyword>